<organism evidence="13 14">
    <name type="scientific">Rhodococcus spelaei</name>
    <dbReference type="NCBI Taxonomy" id="2546320"/>
    <lineage>
        <taxon>Bacteria</taxon>
        <taxon>Bacillati</taxon>
        <taxon>Actinomycetota</taxon>
        <taxon>Actinomycetes</taxon>
        <taxon>Mycobacteriales</taxon>
        <taxon>Nocardiaceae</taxon>
        <taxon>Rhodococcus</taxon>
    </lineage>
</organism>
<keyword evidence="7" id="KW-0520">NAD</keyword>
<reference evidence="13 14" key="1">
    <citation type="submission" date="2019-06" db="EMBL/GenBank/DDBJ databases">
        <title>Rhodococcus spaelei sp. nov., isolated from a cave.</title>
        <authorList>
            <person name="Lee S.D."/>
        </authorList>
    </citation>
    <scope>NUCLEOTIDE SEQUENCE [LARGE SCALE GENOMIC DNA]</scope>
    <source>
        <strain evidence="13 14">C9-5</strain>
    </source>
</reference>
<evidence type="ECO:0000256" key="10">
    <source>
        <dbReference type="ARBA" id="ARBA00031367"/>
    </source>
</evidence>
<sequence>MILLVTGGAGYIGTHVVRALLRDGHRVAVIDDLSTGNPDLLPAEAPLQVGSVLDTDFLAGVMLEYGTQGVVHLAGRKAVDESIAQPLLYYRQNVLGVHSLLTAMVRVGVPRIVFSSSAAVYGTPSTGLVTEESRTVPETPYGWSKLMCERMIRDTARAERLSWSALRYFNVAGAAEPRLADRGIHNLIPRVLRAVSSGTRPQIYGDTYPTPDGTCIRDYIHVADLAAAHAVVVRRMCTTDVAATYNVGTGCGASVVQIMHAVRRATGVDFEWEFTAARPGDPARVVADARLIRASLGWCPIHDLDDIVRSAWAGWSATATVGRS</sequence>
<evidence type="ECO:0000256" key="3">
    <source>
        <dbReference type="ARBA" id="ARBA00004947"/>
    </source>
</evidence>
<proteinExistence type="inferred from homology"/>
<dbReference type="PANTHER" id="PTHR43725">
    <property type="entry name" value="UDP-GLUCOSE 4-EPIMERASE"/>
    <property type="match status" value="1"/>
</dbReference>
<dbReference type="InterPro" id="IPR036291">
    <property type="entry name" value="NAD(P)-bd_dom_sf"/>
</dbReference>
<keyword evidence="8 13" id="KW-0413">Isomerase</keyword>
<evidence type="ECO:0000256" key="4">
    <source>
        <dbReference type="ARBA" id="ARBA00007637"/>
    </source>
</evidence>
<comment type="pathway">
    <text evidence="3">Carbohydrate metabolism; galactose metabolism.</text>
</comment>
<evidence type="ECO:0000313" key="13">
    <source>
        <dbReference type="EMBL" id="TQF73952.1"/>
    </source>
</evidence>
<comment type="catalytic activity">
    <reaction evidence="1">
        <text>UDP-alpha-D-glucose = UDP-alpha-D-galactose</text>
        <dbReference type="Rhea" id="RHEA:22168"/>
        <dbReference type="ChEBI" id="CHEBI:58885"/>
        <dbReference type="ChEBI" id="CHEBI:66914"/>
        <dbReference type="EC" id="5.1.3.2"/>
    </reaction>
</comment>
<evidence type="ECO:0000256" key="6">
    <source>
        <dbReference type="ARBA" id="ARBA00018569"/>
    </source>
</evidence>
<dbReference type="AlphaFoldDB" id="A0A541BNQ8"/>
<dbReference type="OrthoDB" id="9801785at2"/>
<comment type="similarity">
    <text evidence="4">Belongs to the NAD(P)-dependent epimerase/dehydratase family.</text>
</comment>
<comment type="caution">
    <text evidence="13">The sequence shown here is derived from an EMBL/GenBank/DDBJ whole genome shotgun (WGS) entry which is preliminary data.</text>
</comment>
<evidence type="ECO:0000256" key="9">
    <source>
        <dbReference type="ARBA" id="ARBA00023277"/>
    </source>
</evidence>
<dbReference type="GO" id="GO:0003978">
    <property type="term" value="F:UDP-glucose 4-epimerase activity"/>
    <property type="evidence" value="ECO:0007669"/>
    <property type="project" value="UniProtKB-EC"/>
</dbReference>
<evidence type="ECO:0000256" key="1">
    <source>
        <dbReference type="ARBA" id="ARBA00000083"/>
    </source>
</evidence>
<name>A0A541BNQ8_9NOCA</name>
<evidence type="ECO:0000256" key="11">
    <source>
        <dbReference type="ARBA" id="ARBA00033067"/>
    </source>
</evidence>
<dbReference type="InterPro" id="IPR005886">
    <property type="entry name" value="UDP_G4E"/>
</dbReference>
<keyword evidence="9" id="KW-0119">Carbohydrate metabolism</keyword>
<dbReference type="GO" id="GO:0033499">
    <property type="term" value="P:galactose catabolic process via UDP-galactose, Leloir pathway"/>
    <property type="evidence" value="ECO:0007669"/>
    <property type="project" value="TreeGrafter"/>
</dbReference>
<accession>A0A541BNQ8</accession>
<dbReference type="Pfam" id="PF01370">
    <property type="entry name" value="Epimerase"/>
    <property type="match status" value="1"/>
</dbReference>
<keyword evidence="14" id="KW-1185">Reference proteome</keyword>
<evidence type="ECO:0000259" key="12">
    <source>
        <dbReference type="Pfam" id="PF01370"/>
    </source>
</evidence>
<evidence type="ECO:0000256" key="5">
    <source>
        <dbReference type="ARBA" id="ARBA00013189"/>
    </source>
</evidence>
<feature type="domain" description="NAD-dependent epimerase/dehydratase" evidence="12">
    <location>
        <begin position="4"/>
        <end position="248"/>
    </location>
</feature>
<gene>
    <name evidence="13" type="primary">galE</name>
    <name evidence="13" type="ORF">FK531_04565</name>
</gene>
<dbReference type="EC" id="5.1.3.2" evidence="5"/>
<evidence type="ECO:0000313" key="14">
    <source>
        <dbReference type="Proteomes" id="UP000316256"/>
    </source>
</evidence>
<dbReference type="Gene3D" id="3.40.50.720">
    <property type="entry name" value="NAD(P)-binding Rossmann-like Domain"/>
    <property type="match status" value="1"/>
</dbReference>
<dbReference type="RefSeq" id="WP_142095614.1">
    <property type="nucleotide sequence ID" value="NZ_VIGH01000002.1"/>
</dbReference>
<dbReference type="NCBIfam" id="TIGR01179">
    <property type="entry name" value="galE"/>
    <property type="match status" value="1"/>
</dbReference>
<dbReference type="SUPFAM" id="SSF51735">
    <property type="entry name" value="NAD(P)-binding Rossmann-fold domains"/>
    <property type="match status" value="1"/>
</dbReference>
<dbReference type="Proteomes" id="UP000316256">
    <property type="component" value="Unassembled WGS sequence"/>
</dbReference>
<dbReference type="Gene3D" id="3.90.25.10">
    <property type="entry name" value="UDP-galactose 4-epimerase, domain 1"/>
    <property type="match status" value="1"/>
</dbReference>
<evidence type="ECO:0000256" key="7">
    <source>
        <dbReference type="ARBA" id="ARBA00023027"/>
    </source>
</evidence>
<dbReference type="PANTHER" id="PTHR43725:SF53">
    <property type="entry name" value="UDP-ARABINOSE 4-EPIMERASE 1"/>
    <property type="match status" value="1"/>
</dbReference>
<dbReference type="UniPathway" id="UPA00214"/>
<evidence type="ECO:0000256" key="2">
    <source>
        <dbReference type="ARBA" id="ARBA00001911"/>
    </source>
</evidence>
<dbReference type="InterPro" id="IPR001509">
    <property type="entry name" value="Epimerase_deHydtase"/>
</dbReference>
<protein>
    <recommendedName>
        <fullName evidence="6">UDP-glucose 4-epimerase</fullName>
        <ecNumber evidence="5">5.1.3.2</ecNumber>
    </recommendedName>
    <alternativeName>
        <fullName evidence="11">Galactowaldenase</fullName>
    </alternativeName>
    <alternativeName>
        <fullName evidence="10">UDP-galactose 4-epimerase</fullName>
    </alternativeName>
</protein>
<dbReference type="EMBL" id="VIGH01000002">
    <property type="protein sequence ID" value="TQF73952.1"/>
    <property type="molecule type" value="Genomic_DNA"/>
</dbReference>
<evidence type="ECO:0000256" key="8">
    <source>
        <dbReference type="ARBA" id="ARBA00023235"/>
    </source>
</evidence>
<comment type="cofactor">
    <cofactor evidence="2">
        <name>NAD(+)</name>
        <dbReference type="ChEBI" id="CHEBI:57540"/>
    </cofactor>
</comment>